<comment type="caution">
    <text evidence="1">The sequence shown here is derived from an EMBL/GenBank/DDBJ whole genome shotgun (WGS) entry which is preliminary data.</text>
</comment>
<sequence>MNSVGDLLMRWVSELGGGKVADLRAGVLRTARGRGLNVRDGAEGRWIRDMSALGHLDVDWRRGVWSAAPPVLTRLPFSDGLALITGRRTAALGRAVDQAAEEWAVVLPVVNETAEGDIPVPRSLLLQYDTPDELPERADELGCSYSPCAALQTFSLLPDLEPGPPAAPPAPGNVQTVERYDPVKRTYEPADSYSQDGLYRWRGADWSRLVQIRRGSGFQSTEHEYGVYLELERTGTGSIRWQPESGAGRERVGTLFVDWGAPLPPLHARAAVLCTGLQPRFSSVAETVRYDNVPRAAAERLARSLRQELEIHHPKSTATGRTN</sequence>
<dbReference type="Proteomes" id="UP000316603">
    <property type="component" value="Unassembled WGS sequence"/>
</dbReference>
<name>A0A561TA05_9ACTN</name>
<keyword evidence="2" id="KW-1185">Reference proteome</keyword>
<reference evidence="1 2" key="1">
    <citation type="submission" date="2019-06" db="EMBL/GenBank/DDBJ databases">
        <title>Sequencing the genomes of 1000 actinobacteria strains.</title>
        <authorList>
            <person name="Klenk H.-P."/>
        </authorList>
    </citation>
    <scope>NUCLEOTIDE SEQUENCE [LARGE SCALE GENOMIC DNA]</scope>
    <source>
        <strain evidence="1 2">DSM 41695</strain>
    </source>
</reference>
<protein>
    <submittedName>
        <fullName evidence="1">Uncharacterized protein</fullName>
    </submittedName>
</protein>
<evidence type="ECO:0000313" key="1">
    <source>
        <dbReference type="EMBL" id="TWF83944.1"/>
    </source>
</evidence>
<dbReference type="AlphaFoldDB" id="A0A561TA05"/>
<dbReference type="OrthoDB" id="3206521at2"/>
<gene>
    <name evidence="1" type="ORF">FHX78_11877</name>
</gene>
<dbReference type="EMBL" id="VIWV01000001">
    <property type="protein sequence ID" value="TWF83944.1"/>
    <property type="molecule type" value="Genomic_DNA"/>
</dbReference>
<organism evidence="1 2">
    <name type="scientific">Streptomyces capillispiralis</name>
    <dbReference type="NCBI Taxonomy" id="68182"/>
    <lineage>
        <taxon>Bacteria</taxon>
        <taxon>Bacillati</taxon>
        <taxon>Actinomycetota</taxon>
        <taxon>Actinomycetes</taxon>
        <taxon>Kitasatosporales</taxon>
        <taxon>Streptomycetaceae</taxon>
        <taxon>Streptomyces</taxon>
    </lineage>
</organism>
<dbReference type="RefSeq" id="WP_145866146.1">
    <property type="nucleotide sequence ID" value="NZ_BNCE01000018.1"/>
</dbReference>
<proteinExistence type="predicted"/>
<accession>A0A561TA05</accession>
<evidence type="ECO:0000313" key="2">
    <source>
        <dbReference type="Proteomes" id="UP000316603"/>
    </source>
</evidence>